<sequence length="423" mass="49141">MLDETKSLPIDLVCEYAQGGKYVDLLKPYTMNLSQNIKFATVTPIPIKQTSYINGIPRITWTEDEVRWMNTVGNLQYAVIGKFFYGWPEMDDLRIQIPKQCNRKGGCKIRLLQNRHILMRFELFEDFLNMMSKNSYYITGKNGMVYQMRPLIYDAKFKVDEKMTQVMAWISFRDLWTTFFVKESLFSLASAVRKPIHLDMATINKIRPSYTRVKVQVDLLADLPKFVELEIEDPISQSSRVDKIKVLYNVLPKYCKKCKLQGHNEDDCRVLHPELKKDNQIEVATEADPTKNKEVNDMGQEVGFVEEKEKIELSEANNTHTSNNEEHTTRILVNQSFYKRREPTQDAKKDSGDQERALTVGEHVLQKDKEKCGDETTNTSDVVTIVRKAILVVVCSDKEQEQNNNKISNKHYTMQRWELLSPA</sequence>
<proteinExistence type="predicted"/>
<name>A0A9J6A6H2_SOLCO</name>
<gene>
    <name evidence="2" type="ORF">H5410_005194</name>
</gene>
<dbReference type="OrthoDB" id="851886at2759"/>
<organism evidence="2 3">
    <name type="scientific">Solanum commersonii</name>
    <name type="common">Commerson's wild potato</name>
    <name type="synonym">Commerson's nightshade</name>
    <dbReference type="NCBI Taxonomy" id="4109"/>
    <lineage>
        <taxon>Eukaryota</taxon>
        <taxon>Viridiplantae</taxon>
        <taxon>Streptophyta</taxon>
        <taxon>Embryophyta</taxon>
        <taxon>Tracheophyta</taxon>
        <taxon>Spermatophyta</taxon>
        <taxon>Magnoliopsida</taxon>
        <taxon>eudicotyledons</taxon>
        <taxon>Gunneridae</taxon>
        <taxon>Pentapetalae</taxon>
        <taxon>asterids</taxon>
        <taxon>lamiids</taxon>
        <taxon>Solanales</taxon>
        <taxon>Solanaceae</taxon>
        <taxon>Solanoideae</taxon>
        <taxon>Solaneae</taxon>
        <taxon>Solanum</taxon>
    </lineage>
</organism>
<feature type="domain" description="DUF4283" evidence="1">
    <location>
        <begin position="73"/>
        <end position="160"/>
    </location>
</feature>
<dbReference type="Proteomes" id="UP000824120">
    <property type="component" value="Chromosome 2"/>
</dbReference>
<dbReference type="InterPro" id="IPR040256">
    <property type="entry name" value="At4g02000-like"/>
</dbReference>
<dbReference type="InterPro" id="IPR025558">
    <property type="entry name" value="DUF4283"/>
</dbReference>
<comment type="caution">
    <text evidence="2">The sequence shown here is derived from an EMBL/GenBank/DDBJ whole genome shotgun (WGS) entry which is preliminary data.</text>
</comment>
<dbReference type="EMBL" id="JACXVP010000002">
    <property type="protein sequence ID" value="KAG5619976.1"/>
    <property type="molecule type" value="Genomic_DNA"/>
</dbReference>
<reference evidence="2 3" key="1">
    <citation type="submission" date="2020-09" db="EMBL/GenBank/DDBJ databases">
        <title>De no assembly of potato wild relative species, Solanum commersonii.</title>
        <authorList>
            <person name="Cho K."/>
        </authorList>
    </citation>
    <scope>NUCLEOTIDE SEQUENCE [LARGE SCALE GENOMIC DNA]</scope>
    <source>
        <strain evidence="2">LZ3.2</strain>
        <tissue evidence="2">Leaf</tissue>
    </source>
</reference>
<evidence type="ECO:0000313" key="3">
    <source>
        <dbReference type="Proteomes" id="UP000824120"/>
    </source>
</evidence>
<evidence type="ECO:0000313" key="2">
    <source>
        <dbReference type="EMBL" id="KAG5619976.1"/>
    </source>
</evidence>
<evidence type="ECO:0000259" key="1">
    <source>
        <dbReference type="Pfam" id="PF14111"/>
    </source>
</evidence>
<dbReference type="AlphaFoldDB" id="A0A9J6A6H2"/>
<keyword evidence="3" id="KW-1185">Reference proteome</keyword>
<protein>
    <recommendedName>
        <fullName evidence="1">DUF4283 domain-containing protein</fullName>
    </recommendedName>
</protein>
<dbReference type="Pfam" id="PF14111">
    <property type="entry name" value="DUF4283"/>
    <property type="match status" value="1"/>
</dbReference>
<accession>A0A9J6A6H2</accession>
<dbReference type="PANTHER" id="PTHR31286">
    <property type="entry name" value="GLYCINE-RICH CELL WALL STRUCTURAL PROTEIN 1.8-LIKE"/>
    <property type="match status" value="1"/>
</dbReference>
<dbReference type="PANTHER" id="PTHR31286:SF79">
    <property type="entry name" value="N-6 ADENINE-SPECIFIC DNA METHYLASE"/>
    <property type="match status" value="1"/>
</dbReference>